<evidence type="ECO:0000256" key="3">
    <source>
        <dbReference type="SAM" id="MobiDB-lite"/>
    </source>
</evidence>
<feature type="compositionally biased region" description="Low complexity" evidence="3">
    <location>
        <begin position="140"/>
        <end position="157"/>
    </location>
</feature>
<dbReference type="RefSeq" id="WP_055066029.1">
    <property type="nucleotide sequence ID" value="NZ_CYZD01000006.1"/>
</dbReference>
<reference evidence="4 5" key="1">
    <citation type="submission" date="2015-09" db="EMBL/GenBank/DDBJ databases">
        <authorList>
            <consortium name="Pathogen Informatics"/>
        </authorList>
    </citation>
    <scope>NUCLEOTIDE SEQUENCE [LARGE SCALE GENOMIC DNA]</scope>
    <source>
        <strain evidence="4 5">2789STDY5608837</strain>
    </source>
</reference>
<evidence type="ECO:0000256" key="2">
    <source>
        <dbReference type="ARBA" id="ARBA00023054"/>
    </source>
</evidence>
<evidence type="ECO:0000256" key="1">
    <source>
        <dbReference type="ARBA" id="ARBA00004196"/>
    </source>
</evidence>
<feature type="region of interest" description="Disordered" evidence="3">
    <location>
        <begin position="193"/>
        <end position="268"/>
    </location>
</feature>
<feature type="compositionally biased region" description="Low complexity" evidence="3">
    <location>
        <begin position="213"/>
        <end position="235"/>
    </location>
</feature>
<dbReference type="InterPro" id="IPR050465">
    <property type="entry name" value="UPF0194_transport"/>
</dbReference>
<feature type="compositionally biased region" description="Gly residues" evidence="3">
    <location>
        <begin position="412"/>
        <end position="424"/>
    </location>
</feature>
<feature type="region of interest" description="Disordered" evidence="3">
    <location>
        <begin position="403"/>
        <end position="428"/>
    </location>
</feature>
<dbReference type="PANTHER" id="PTHR32347:SF14">
    <property type="entry name" value="EFFLUX SYSTEM COMPONENT YKNX-RELATED"/>
    <property type="match status" value="1"/>
</dbReference>
<gene>
    <name evidence="4" type="ORF">ERS852394_01556</name>
</gene>
<protein>
    <submittedName>
        <fullName evidence="4">Efflux transporter, RND family, MFP subunit</fullName>
    </submittedName>
</protein>
<keyword evidence="2" id="KW-0175">Coiled coil</keyword>
<evidence type="ECO:0000313" key="5">
    <source>
        <dbReference type="Proteomes" id="UP000095409"/>
    </source>
</evidence>
<feature type="compositionally biased region" description="Polar residues" evidence="3">
    <location>
        <begin position="245"/>
        <end position="258"/>
    </location>
</feature>
<accession>A0A174CRN2</accession>
<dbReference type="GO" id="GO:0030313">
    <property type="term" value="C:cell envelope"/>
    <property type="evidence" value="ECO:0007669"/>
    <property type="project" value="UniProtKB-SubCell"/>
</dbReference>
<dbReference type="Proteomes" id="UP000095409">
    <property type="component" value="Unassembled WGS sequence"/>
</dbReference>
<name>A0A174CRN2_9FIRM</name>
<organism evidence="4 5">
    <name type="scientific">Blautia obeum</name>
    <dbReference type="NCBI Taxonomy" id="40520"/>
    <lineage>
        <taxon>Bacteria</taxon>
        <taxon>Bacillati</taxon>
        <taxon>Bacillota</taxon>
        <taxon>Clostridia</taxon>
        <taxon>Lachnospirales</taxon>
        <taxon>Lachnospiraceae</taxon>
        <taxon>Blautia</taxon>
    </lineage>
</organism>
<dbReference type="PANTHER" id="PTHR32347">
    <property type="entry name" value="EFFLUX SYSTEM COMPONENT YKNX-RELATED"/>
    <property type="match status" value="1"/>
</dbReference>
<comment type="subcellular location">
    <subcellularLocation>
        <location evidence="1">Cell envelope</location>
    </subcellularLocation>
</comment>
<evidence type="ECO:0000313" key="4">
    <source>
        <dbReference type="EMBL" id="CUO14286.1"/>
    </source>
</evidence>
<proteinExistence type="predicted"/>
<dbReference type="EMBL" id="CYZD01000006">
    <property type="protein sequence ID" value="CUO14286.1"/>
    <property type="molecule type" value="Genomic_DNA"/>
</dbReference>
<feature type="region of interest" description="Disordered" evidence="3">
    <location>
        <begin position="127"/>
        <end position="168"/>
    </location>
</feature>
<dbReference type="AlphaFoldDB" id="A0A174CRN2"/>
<sequence>MKKKIIIGILIAALVAGGSAGGAVYYKKSHQKTVSVVSVDSLAGQYYMDDTNLNGNIVTSATQSVNIDKDMIIKEVYVSKGDSVKKGDQLMSFDMTLVQMELNIAKLKQKQQEQDLNKAINRLSSLKNGGKIEESDGETLDTSGSTSDDTDTSSAMDDSNETASTGGSVKGNYLAAIIQPVLAAAVEKTDIESANTEETAVEDSESAAAQTQGTESGSENSSDGNADSSDNSSTDVKVEFEEPDTTGNDTTVTISPEPTNIPDDNADGDFTDEIEIVDTEPDTGTDDLTDGSPMFYQVLDENTEPYTGTGTEDAPYVFLCSSAKGYVVAKGSFLNKMAAFQADGTKEPGREGYWYQLEFHQNDTITNLLDRKESCTGYYLVDGGLLEKMVTDNSEVEFSLDGASHYEKPPADGGGDGGGGGDDGGSASISRDEAIKIQQTKIDSLKLDIRESKLNIEKLEKKVKKEVIYSKLDGTVAKVGDPVTGASDGNSFMTIKSKEGYYVKGTVSELMLDQVKEGTILNCSSQNGDFEAEVIDVSEYPVSGDNYSGNGNPNVSYYTYIATIPDKTVKVSDEDWLTISLTNNTQSKGIVLDRAFVRSENGASYVYKDDNGVLKKQVLTVGGNVNGGYSVLITGGITRDDKIAFPYGDTVKEGAKTKEVSSSEIYGY</sequence>